<dbReference type="HOGENOM" id="CLU_030378_1_0_1"/>
<gene>
    <name evidence="11" type="ORF">PNEG_00135</name>
</gene>
<keyword evidence="4" id="KW-0813">Transport</keyword>
<dbReference type="EMBL" id="AFWA02000005">
    <property type="protein sequence ID" value="EMR11701.1"/>
    <property type="molecule type" value="Genomic_DNA"/>
</dbReference>
<evidence type="ECO:0000256" key="8">
    <source>
        <dbReference type="ARBA" id="ARBA00023136"/>
    </source>
</evidence>
<feature type="domain" description="Vta1/callose synthase N-terminal" evidence="9">
    <location>
        <begin position="11"/>
        <end position="152"/>
    </location>
</feature>
<dbReference type="Gene3D" id="1.25.40.270">
    <property type="entry name" value="Vacuolar protein sorting-associated protein vta1"/>
    <property type="match status" value="1"/>
</dbReference>
<dbReference type="InterPro" id="IPR044538">
    <property type="entry name" value="Vta1-like"/>
</dbReference>
<accession>M7NX13</accession>
<evidence type="ECO:0008006" key="13">
    <source>
        <dbReference type="Google" id="ProtNLM"/>
    </source>
</evidence>
<dbReference type="eggNOG" id="KOG0917">
    <property type="taxonomic scope" value="Eukaryota"/>
</dbReference>
<evidence type="ECO:0000313" key="11">
    <source>
        <dbReference type="EMBL" id="EMR11701.1"/>
    </source>
</evidence>
<keyword evidence="8" id="KW-0472">Membrane</keyword>
<dbReference type="VEuPathDB" id="FungiDB:PNEG_00135"/>
<dbReference type="AlphaFoldDB" id="M7NX13"/>
<dbReference type="InterPro" id="IPR023175">
    <property type="entry name" value="Vta1/CALS_N_sf"/>
</dbReference>
<dbReference type="Pfam" id="PF04652">
    <property type="entry name" value="Vta1"/>
    <property type="match status" value="1"/>
</dbReference>
<evidence type="ECO:0000256" key="1">
    <source>
        <dbReference type="ARBA" id="ARBA00004481"/>
    </source>
</evidence>
<comment type="similarity">
    <text evidence="3">Belongs to the VTA1 family.</text>
</comment>
<dbReference type="Gene3D" id="1.20.5.420">
    <property type="entry name" value="Immunoglobulin FC, subunit C"/>
    <property type="match status" value="1"/>
</dbReference>
<dbReference type="InterPro" id="IPR041212">
    <property type="entry name" value="Vta1_C"/>
</dbReference>
<evidence type="ECO:0000259" key="9">
    <source>
        <dbReference type="Pfam" id="PF04652"/>
    </source>
</evidence>
<evidence type="ECO:0000256" key="3">
    <source>
        <dbReference type="ARBA" id="ARBA00007895"/>
    </source>
</evidence>
<dbReference type="GeneID" id="19893833"/>
<keyword evidence="5" id="KW-0963">Cytoplasm</keyword>
<name>M7NX13_PNEMU</name>
<dbReference type="PANTHER" id="PTHR46009">
    <property type="entry name" value="VACUOLAR PROTEIN SORTING-ASSOCIATED PROTEIN VTA1 HOMOLOG"/>
    <property type="match status" value="1"/>
</dbReference>
<dbReference type="GO" id="GO:0010008">
    <property type="term" value="C:endosome membrane"/>
    <property type="evidence" value="ECO:0007669"/>
    <property type="project" value="UniProtKB-SubCell"/>
</dbReference>
<dbReference type="Pfam" id="PF18097">
    <property type="entry name" value="Vta1_C"/>
    <property type="match status" value="1"/>
</dbReference>
<sequence>MEKPPVELKFIYPFVRRGEEMKKVDKVVFYYCYFWAVKRGLELQPKTKKSEIYLEKMMEKLESVKEDPMYKSIIQDEISGKIYMEKFAEQILRNADEDIRMKRVSLQTSKKFLAAVNFFEVLKIWGELSPDILYKLKYSKICAVDIIKACKNCQDPNDILFREKSISKPEIPSNLIEKEKDSIINDSSFDNFLTFNFDLEKKDTSNNLLSSEIEINNDTFHKMTKSEHNQSTLPDTSYLSNIQVVEDKIEKIEKAQKHARWAISALNFEDINTAISQLKLSLDILESI</sequence>
<organism evidence="11 12">
    <name type="scientific">Pneumocystis murina (strain B123)</name>
    <name type="common">Mouse pneumocystis pneumonia agent</name>
    <name type="synonym">Pneumocystis carinii f. sp. muris</name>
    <dbReference type="NCBI Taxonomy" id="1069680"/>
    <lineage>
        <taxon>Eukaryota</taxon>
        <taxon>Fungi</taxon>
        <taxon>Dikarya</taxon>
        <taxon>Ascomycota</taxon>
        <taxon>Taphrinomycotina</taxon>
        <taxon>Pneumocystomycetes</taxon>
        <taxon>Pneumocystaceae</taxon>
        <taxon>Pneumocystis</taxon>
    </lineage>
</organism>
<comment type="caution">
    <text evidence="11">The sequence shown here is derived from an EMBL/GenBank/DDBJ whole genome shotgun (WGS) entry which is preliminary data.</text>
</comment>
<evidence type="ECO:0000256" key="7">
    <source>
        <dbReference type="ARBA" id="ARBA00022927"/>
    </source>
</evidence>
<protein>
    <recommendedName>
        <fullName evidence="13">Vta1/callose synthase N-terminal domain-containing protein</fullName>
    </recommendedName>
</protein>
<keyword evidence="12" id="KW-1185">Reference proteome</keyword>
<dbReference type="STRING" id="1069680.M7NX13"/>
<evidence type="ECO:0000256" key="5">
    <source>
        <dbReference type="ARBA" id="ARBA00022490"/>
    </source>
</evidence>
<reference evidence="12" key="1">
    <citation type="journal article" date="2016" name="Nat. Commun.">
        <title>Genome analysis of three Pneumocystis species reveals adaptation mechanisms to life exclusively in mammalian hosts.</title>
        <authorList>
            <person name="Ma L."/>
            <person name="Chen Z."/>
            <person name="Huang D.W."/>
            <person name="Kutty G."/>
            <person name="Ishihara M."/>
            <person name="Wang H."/>
            <person name="Abouelleil A."/>
            <person name="Bishop L."/>
            <person name="Davey E."/>
            <person name="Deng R."/>
            <person name="Deng X."/>
            <person name="Fan L."/>
            <person name="Fantoni G."/>
            <person name="Fitzgerald M."/>
            <person name="Gogineni E."/>
            <person name="Goldberg J.M."/>
            <person name="Handley G."/>
            <person name="Hu X."/>
            <person name="Huber C."/>
            <person name="Jiao X."/>
            <person name="Jones K."/>
            <person name="Levin J.Z."/>
            <person name="Liu Y."/>
            <person name="Macdonald P."/>
            <person name="Melnikov A."/>
            <person name="Raley C."/>
            <person name="Sassi M."/>
            <person name="Sherman B.T."/>
            <person name="Song X."/>
            <person name="Sykes S."/>
            <person name="Tran B."/>
            <person name="Walsh L."/>
            <person name="Xia Y."/>
            <person name="Yang J."/>
            <person name="Young S."/>
            <person name="Zeng Q."/>
            <person name="Zheng X."/>
            <person name="Stephens R."/>
            <person name="Nusbaum C."/>
            <person name="Birren B.W."/>
            <person name="Azadi P."/>
            <person name="Lempicki R.A."/>
            <person name="Cuomo C.A."/>
            <person name="Kovacs J.A."/>
        </authorList>
    </citation>
    <scope>NUCLEOTIDE SEQUENCE [LARGE SCALE GENOMIC DNA]</scope>
    <source>
        <strain evidence="12">B123</strain>
    </source>
</reference>
<keyword evidence="7" id="KW-0653">Protein transport</keyword>
<dbReference type="OrthoDB" id="391137at2759"/>
<comment type="subcellular location">
    <subcellularLocation>
        <location evidence="2">Cytoplasm</location>
    </subcellularLocation>
    <subcellularLocation>
        <location evidence="1">Endosome membrane</location>
        <topology evidence="1">Peripheral membrane protein</topology>
    </subcellularLocation>
</comment>
<dbReference type="OMA" id="NECICND"/>
<evidence type="ECO:0000256" key="4">
    <source>
        <dbReference type="ARBA" id="ARBA00022448"/>
    </source>
</evidence>
<dbReference type="Proteomes" id="UP000011958">
    <property type="component" value="Unassembled WGS sequence"/>
</dbReference>
<dbReference type="GO" id="GO:0032511">
    <property type="term" value="P:late endosome to vacuole transport via multivesicular body sorting pathway"/>
    <property type="evidence" value="ECO:0007669"/>
    <property type="project" value="InterPro"/>
</dbReference>
<keyword evidence="6" id="KW-0967">Endosome</keyword>
<dbReference type="InterPro" id="IPR039431">
    <property type="entry name" value="Vta1/CALS_N"/>
</dbReference>
<dbReference type="GO" id="GO:0015031">
    <property type="term" value="P:protein transport"/>
    <property type="evidence" value="ECO:0007669"/>
    <property type="project" value="UniProtKB-KW"/>
</dbReference>
<feature type="domain" description="Vta1 C-terminal" evidence="10">
    <location>
        <begin position="251"/>
        <end position="286"/>
    </location>
</feature>
<evidence type="ECO:0000256" key="6">
    <source>
        <dbReference type="ARBA" id="ARBA00022753"/>
    </source>
</evidence>
<dbReference type="RefSeq" id="XP_007871996.1">
    <property type="nucleotide sequence ID" value="XM_007873805.1"/>
</dbReference>
<dbReference type="GO" id="GO:0005771">
    <property type="term" value="C:multivesicular body"/>
    <property type="evidence" value="ECO:0007669"/>
    <property type="project" value="TreeGrafter"/>
</dbReference>
<dbReference type="PANTHER" id="PTHR46009:SF1">
    <property type="entry name" value="VACUOLAR PROTEIN SORTING-ASSOCIATED PROTEIN VTA1 HOMOLOG"/>
    <property type="match status" value="1"/>
</dbReference>
<evidence type="ECO:0000313" key="12">
    <source>
        <dbReference type="Proteomes" id="UP000011958"/>
    </source>
</evidence>
<evidence type="ECO:0000259" key="10">
    <source>
        <dbReference type="Pfam" id="PF18097"/>
    </source>
</evidence>
<evidence type="ECO:0000256" key="2">
    <source>
        <dbReference type="ARBA" id="ARBA00004496"/>
    </source>
</evidence>
<proteinExistence type="inferred from homology"/>